<organism evidence="1 2">
    <name type="scientific">Chryseolinea serpens</name>
    <dbReference type="NCBI Taxonomy" id="947013"/>
    <lineage>
        <taxon>Bacteria</taxon>
        <taxon>Pseudomonadati</taxon>
        <taxon>Bacteroidota</taxon>
        <taxon>Cytophagia</taxon>
        <taxon>Cytophagales</taxon>
        <taxon>Fulvivirgaceae</taxon>
        <taxon>Chryseolinea</taxon>
    </lineage>
</organism>
<dbReference type="STRING" id="947013.SAMN04488109_3600"/>
<proteinExistence type="predicted"/>
<protein>
    <submittedName>
        <fullName evidence="1">Uncharacterized protein</fullName>
    </submittedName>
</protein>
<reference evidence="1 2" key="1">
    <citation type="submission" date="2016-11" db="EMBL/GenBank/DDBJ databases">
        <authorList>
            <person name="Jaros S."/>
            <person name="Januszkiewicz K."/>
            <person name="Wedrychowicz H."/>
        </authorList>
    </citation>
    <scope>NUCLEOTIDE SEQUENCE [LARGE SCALE GENOMIC DNA]</scope>
    <source>
        <strain evidence="1 2">DSM 24574</strain>
    </source>
</reference>
<name>A0A1M5RVC2_9BACT</name>
<keyword evidence="2" id="KW-1185">Reference proteome</keyword>
<dbReference type="OrthoDB" id="674183at2"/>
<sequence length="147" mass="16518">MTAFRIHPAPINRSKTISKPAPAIARPKVDPEVMLSIAPETLNDSCVYVHCYFQNQWSDALVRIWKTTFLVDHSTGAKAGLLHVENISIAPLWTAIPDNHIHTFLLIFAGLPKSCTLFDLIEEIPQPGGFHVQDIPRNQQDVYHIDL</sequence>
<dbReference type="Proteomes" id="UP000184212">
    <property type="component" value="Unassembled WGS sequence"/>
</dbReference>
<accession>A0A1M5RVC2</accession>
<dbReference type="RefSeq" id="WP_143164973.1">
    <property type="nucleotide sequence ID" value="NZ_FQWQ01000002.1"/>
</dbReference>
<gene>
    <name evidence="1" type="ORF">SAMN04488109_3600</name>
</gene>
<evidence type="ECO:0000313" key="2">
    <source>
        <dbReference type="Proteomes" id="UP000184212"/>
    </source>
</evidence>
<evidence type="ECO:0000313" key="1">
    <source>
        <dbReference type="EMBL" id="SHH30186.1"/>
    </source>
</evidence>
<dbReference type="EMBL" id="FQWQ01000002">
    <property type="protein sequence ID" value="SHH30186.1"/>
    <property type="molecule type" value="Genomic_DNA"/>
</dbReference>
<dbReference type="AlphaFoldDB" id="A0A1M5RVC2"/>